<evidence type="ECO:0000256" key="1">
    <source>
        <dbReference type="SAM" id="Phobius"/>
    </source>
</evidence>
<feature type="transmembrane region" description="Helical" evidence="1">
    <location>
        <begin position="109"/>
        <end position="131"/>
    </location>
</feature>
<name>A0A5N5J7Y0_9ROSI</name>
<dbReference type="EMBL" id="VDCV01000018">
    <property type="protein sequence ID" value="KAB5514000.1"/>
    <property type="molecule type" value="Genomic_DNA"/>
</dbReference>
<comment type="caution">
    <text evidence="2">The sequence shown here is derived from an EMBL/GenBank/DDBJ whole genome shotgun (WGS) entry which is preliminary data.</text>
</comment>
<organism evidence="2 3">
    <name type="scientific">Salix brachista</name>
    <dbReference type="NCBI Taxonomy" id="2182728"/>
    <lineage>
        <taxon>Eukaryota</taxon>
        <taxon>Viridiplantae</taxon>
        <taxon>Streptophyta</taxon>
        <taxon>Embryophyta</taxon>
        <taxon>Tracheophyta</taxon>
        <taxon>Spermatophyta</taxon>
        <taxon>Magnoliopsida</taxon>
        <taxon>eudicotyledons</taxon>
        <taxon>Gunneridae</taxon>
        <taxon>Pentapetalae</taxon>
        <taxon>rosids</taxon>
        <taxon>fabids</taxon>
        <taxon>Malpighiales</taxon>
        <taxon>Salicaceae</taxon>
        <taxon>Saliceae</taxon>
        <taxon>Salix</taxon>
    </lineage>
</organism>
<feature type="transmembrane region" description="Helical" evidence="1">
    <location>
        <begin position="54"/>
        <end position="77"/>
    </location>
</feature>
<protein>
    <submittedName>
        <fullName evidence="2">Uncharacterized protein</fullName>
    </submittedName>
</protein>
<proteinExistence type="predicted"/>
<keyword evidence="1" id="KW-0812">Transmembrane</keyword>
<gene>
    <name evidence="2" type="ORF">DKX38_027906</name>
</gene>
<feature type="transmembrane region" description="Helical" evidence="1">
    <location>
        <begin position="12"/>
        <end position="34"/>
    </location>
</feature>
<dbReference type="Proteomes" id="UP000326939">
    <property type="component" value="Chromosome 18"/>
</dbReference>
<keyword evidence="1" id="KW-0472">Membrane</keyword>
<accession>A0A5N5J7Y0</accession>
<evidence type="ECO:0000313" key="2">
    <source>
        <dbReference type="EMBL" id="KAB5514000.1"/>
    </source>
</evidence>
<evidence type="ECO:0000313" key="3">
    <source>
        <dbReference type="Proteomes" id="UP000326939"/>
    </source>
</evidence>
<keyword evidence="1" id="KW-1133">Transmembrane helix</keyword>
<keyword evidence="3" id="KW-1185">Reference proteome</keyword>
<dbReference type="AlphaFoldDB" id="A0A5N5J7Y0"/>
<reference evidence="3" key="1">
    <citation type="journal article" date="2019" name="Gigascience">
        <title>De novo genome assembly of the endangered Acer yangbiense, a plant species with extremely small populations endemic to Yunnan Province, China.</title>
        <authorList>
            <person name="Yang J."/>
            <person name="Wariss H.M."/>
            <person name="Tao L."/>
            <person name="Zhang R."/>
            <person name="Yun Q."/>
            <person name="Hollingsworth P."/>
            <person name="Dao Z."/>
            <person name="Luo G."/>
            <person name="Guo H."/>
            <person name="Ma Y."/>
            <person name="Sun W."/>
        </authorList>
    </citation>
    <scope>NUCLEOTIDE SEQUENCE [LARGE SCALE GENOMIC DNA]</scope>
    <source>
        <strain evidence="3">cv. br00</strain>
    </source>
</reference>
<sequence>MARCARCCLHNSIRIVNLVMLLCGAGMIIYSLWLQKKWDESIAEFPRSSSPLKPWWYIVAICCLLFLEVAVIVAIFFKIDWGKQISTYTGQKNTEFEILVSIHVEISRAIMLLILVAQISVVILAAILLAAGTEPRTHLQEADTSVLSQSFLMPAESPGFAESSGQVCRRCGTVLSPRGENAPRGCFSRIKSLLRRRFQRTNTVY</sequence>